<feature type="compositionally biased region" description="Polar residues" evidence="1">
    <location>
        <begin position="107"/>
        <end position="124"/>
    </location>
</feature>
<dbReference type="Proteomes" id="UP000245956">
    <property type="component" value="Unassembled WGS sequence"/>
</dbReference>
<feature type="region of interest" description="Disordered" evidence="1">
    <location>
        <begin position="1"/>
        <end position="80"/>
    </location>
</feature>
<evidence type="ECO:0000256" key="1">
    <source>
        <dbReference type="SAM" id="MobiDB-lite"/>
    </source>
</evidence>
<evidence type="ECO:0000313" key="2">
    <source>
        <dbReference type="EMBL" id="PWI66115.1"/>
    </source>
</evidence>
<dbReference type="AlphaFoldDB" id="A0A2U3DV38"/>
<evidence type="ECO:0000313" key="3">
    <source>
        <dbReference type="Proteomes" id="UP000245956"/>
    </source>
</evidence>
<name>A0A2U3DV38_PURLI</name>
<feature type="region of interest" description="Disordered" evidence="1">
    <location>
        <begin position="98"/>
        <end position="146"/>
    </location>
</feature>
<protein>
    <submittedName>
        <fullName evidence="2">Uncharacterized protein</fullName>
    </submittedName>
</protein>
<comment type="caution">
    <text evidence="2">The sequence shown here is derived from an EMBL/GenBank/DDBJ whole genome shotgun (WGS) entry which is preliminary data.</text>
</comment>
<sequence length="146" mass="16061">MDAGIVLAWSGSDSGAGKEPSQACQARERGRAAGMPPRPTLIDFNSFDAAPRESSRRAPSQHARRHPQQQQQHLRQLNRHYEQILLTPKANVLACCTKYPPPYLTRGRSSGVQQRNPQSPNGNSRGDAGLRDNEVRAAPNRNVNEG</sequence>
<accession>A0A2U3DV38</accession>
<gene>
    <name evidence="2" type="ORF">PCL_05333</name>
</gene>
<proteinExistence type="predicted"/>
<dbReference type="EMBL" id="LCWV01000027">
    <property type="protein sequence ID" value="PWI66115.1"/>
    <property type="molecule type" value="Genomic_DNA"/>
</dbReference>
<reference evidence="2 3" key="1">
    <citation type="journal article" date="2016" name="Front. Microbiol.">
        <title>Genome and transcriptome sequences reveal the specific parasitism of the nematophagous Purpureocillium lilacinum 36-1.</title>
        <authorList>
            <person name="Xie J."/>
            <person name="Li S."/>
            <person name="Mo C."/>
            <person name="Xiao X."/>
            <person name="Peng D."/>
            <person name="Wang G."/>
            <person name="Xiao Y."/>
        </authorList>
    </citation>
    <scope>NUCLEOTIDE SEQUENCE [LARGE SCALE GENOMIC DNA]</scope>
    <source>
        <strain evidence="2 3">36-1</strain>
    </source>
</reference>
<organism evidence="2 3">
    <name type="scientific">Purpureocillium lilacinum</name>
    <name type="common">Paecilomyces lilacinus</name>
    <dbReference type="NCBI Taxonomy" id="33203"/>
    <lineage>
        <taxon>Eukaryota</taxon>
        <taxon>Fungi</taxon>
        <taxon>Dikarya</taxon>
        <taxon>Ascomycota</taxon>
        <taxon>Pezizomycotina</taxon>
        <taxon>Sordariomycetes</taxon>
        <taxon>Hypocreomycetidae</taxon>
        <taxon>Hypocreales</taxon>
        <taxon>Ophiocordycipitaceae</taxon>
        <taxon>Purpureocillium</taxon>
    </lineage>
</organism>